<evidence type="ECO:0000313" key="1">
    <source>
        <dbReference type="EMBL" id="GIX84065.1"/>
    </source>
</evidence>
<accession>A0AAV4NK32</accession>
<dbReference type="EMBL" id="BPLR01020926">
    <property type="protein sequence ID" value="GIX84065.1"/>
    <property type="molecule type" value="Genomic_DNA"/>
</dbReference>
<name>A0AAV4NK32_CAEEX</name>
<sequence>MCTVKCSQHFQLKNCGYVTEKLSLFYRALPWDPEAITDGTIRVHAYTKVNGLPDFHLIKFINIDVRFEVAVDGRHLSEEAVCICMYYGENIENYHHSLSNRGIGSN</sequence>
<comment type="caution">
    <text evidence="1">The sequence shown here is derived from an EMBL/GenBank/DDBJ whole genome shotgun (WGS) entry which is preliminary data.</text>
</comment>
<protein>
    <submittedName>
        <fullName evidence="1">Uncharacterized protein</fullName>
    </submittedName>
</protein>
<proteinExistence type="predicted"/>
<dbReference type="AlphaFoldDB" id="A0AAV4NK32"/>
<keyword evidence="2" id="KW-1185">Reference proteome</keyword>
<reference evidence="1 2" key="1">
    <citation type="submission" date="2021-06" db="EMBL/GenBank/DDBJ databases">
        <title>Caerostris extrusa draft genome.</title>
        <authorList>
            <person name="Kono N."/>
            <person name="Arakawa K."/>
        </authorList>
    </citation>
    <scope>NUCLEOTIDE SEQUENCE [LARGE SCALE GENOMIC DNA]</scope>
</reference>
<gene>
    <name evidence="1" type="ORF">CEXT_226881</name>
</gene>
<dbReference type="Proteomes" id="UP001054945">
    <property type="component" value="Unassembled WGS sequence"/>
</dbReference>
<organism evidence="1 2">
    <name type="scientific">Caerostris extrusa</name>
    <name type="common">Bark spider</name>
    <name type="synonym">Caerostris bankana</name>
    <dbReference type="NCBI Taxonomy" id="172846"/>
    <lineage>
        <taxon>Eukaryota</taxon>
        <taxon>Metazoa</taxon>
        <taxon>Ecdysozoa</taxon>
        <taxon>Arthropoda</taxon>
        <taxon>Chelicerata</taxon>
        <taxon>Arachnida</taxon>
        <taxon>Araneae</taxon>
        <taxon>Araneomorphae</taxon>
        <taxon>Entelegynae</taxon>
        <taxon>Araneoidea</taxon>
        <taxon>Araneidae</taxon>
        <taxon>Caerostris</taxon>
    </lineage>
</organism>
<evidence type="ECO:0000313" key="2">
    <source>
        <dbReference type="Proteomes" id="UP001054945"/>
    </source>
</evidence>